<proteinExistence type="predicted"/>
<dbReference type="GO" id="GO:0016787">
    <property type="term" value="F:hydrolase activity"/>
    <property type="evidence" value="ECO:0007669"/>
    <property type="project" value="UniProtKB-KW"/>
</dbReference>
<dbReference type="EMBL" id="AAZF01000012">
    <property type="protein sequence ID" value="EDJ92200.1"/>
    <property type="molecule type" value="Genomic_DNA"/>
</dbReference>
<gene>
    <name evidence="3" type="ORF">CGSHi3655_00640</name>
</gene>
<dbReference type="PRINTS" id="PR00111">
    <property type="entry name" value="ABHYDROLASE"/>
</dbReference>
<reference evidence="3 4" key="1">
    <citation type="journal article" date="2007" name="Genome Biol.">
        <title>Characterization and modeling of the Haemophilus influenzae core and supragenomes based on the complete genomic sequences of Rd and 12 clinical nontypeable strains.</title>
        <authorList>
            <person name="Hogg J.S."/>
            <person name="Hu F.Z."/>
            <person name="Janto B."/>
            <person name="Boissy R."/>
            <person name="Hayes J."/>
            <person name="Keefe R."/>
            <person name="Post J.C."/>
            <person name="Ehrlich G.D."/>
        </authorList>
    </citation>
    <scope>NUCLEOTIDE SEQUENCE [LARGE SCALE GENOMIC DNA]</scope>
    <source>
        <strain evidence="4">NTHi 3655</strain>
    </source>
</reference>
<evidence type="ECO:0000313" key="3">
    <source>
        <dbReference type="EMBL" id="EDJ92200.1"/>
    </source>
</evidence>
<dbReference type="PANTHER" id="PTHR46118:SF4">
    <property type="entry name" value="PROTEIN ABHD11"/>
    <property type="match status" value="1"/>
</dbReference>
<evidence type="ECO:0000313" key="4">
    <source>
        <dbReference type="Proteomes" id="UP000003185"/>
    </source>
</evidence>
<dbReference type="Proteomes" id="UP000003185">
    <property type="component" value="Unassembled WGS sequence"/>
</dbReference>
<protein>
    <submittedName>
        <fullName evidence="3">Replication initiation regulator SeqA</fullName>
    </submittedName>
</protein>
<dbReference type="InterPro" id="IPR029058">
    <property type="entry name" value="AB_hydrolase_fold"/>
</dbReference>
<comment type="caution">
    <text evidence="3">The sequence shown here is derived from an EMBL/GenBank/DDBJ whole genome shotgun (WGS) entry which is preliminary data.</text>
</comment>
<sequence length="287" mass="33006">MIFIFISLFAKIFFNYNDFFTNSHVKIMAKSLLNYQFHQVKQTINTPVLIFIHGLFGDMDNLGVIARAFSEHYSILRIDLRNHGHSFHSEKMNYQLMAEDVIAVIRRLNLSKVILIGHSMGGKTAMKITALCPELVEKLIVIDMSPMPYEGFGHKDVFNGLFAVKNAKPENRQQAKPILKQEINDEDVVQFMLKSFDVNSADCFRFNLTALFNNYANIMDWEKVRVFTPTLFIKGGNSSYIKIENSEKILEQFPNATAFTINGSGHWVHAEKPDFVIRAIKRFLNKN</sequence>
<accession>A0A0H3PFN4</accession>
<evidence type="ECO:0000256" key="1">
    <source>
        <dbReference type="ARBA" id="ARBA00022801"/>
    </source>
</evidence>
<dbReference type="InterPro" id="IPR000073">
    <property type="entry name" value="AB_hydrolase_1"/>
</dbReference>
<dbReference type="SUPFAM" id="SSF53474">
    <property type="entry name" value="alpha/beta-Hydrolases"/>
    <property type="match status" value="1"/>
</dbReference>
<organism evidence="3 4">
    <name type="scientific">Haemophilus influenzae (strain NTHi 3655)</name>
    <dbReference type="NCBI Taxonomy" id="375177"/>
    <lineage>
        <taxon>Bacteria</taxon>
        <taxon>Pseudomonadati</taxon>
        <taxon>Pseudomonadota</taxon>
        <taxon>Gammaproteobacteria</taxon>
        <taxon>Pasteurellales</taxon>
        <taxon>Pasteurellaceae</taxon>
        <taxon>Haemophilus</taxon>
    </lineage>
</organism>
<feature type="domain" description="AB hydrolase-1" evidence="2">
    <location>
        <begin position="47"/>
        <end position="273"/>
    </location>
</feature>
<dbReference type="Pfam" id="PF00561">
    <property type="entry name" value="Abhydrolase_1"/>
    <property type="match status" value="1"/>
</dbReference>
<dbReference type="AlphaFoldDB" id="A0A0H3PFN4"/>
<name>A0A0H3PFN4_HAEI3</name>
<keyword evidence="1" id="KW-0378">Hydrolase</keyword>
<evidence type="ECO:0000259" key="2">
    <source>
        <dbReference type="Pfam" id="PF00561"/>
    </source>
</evidence>
<dbReference type="Gene3D" id="3.40.50.1820">
    <property type="entry name" value="alpha/beta hydrolase"/>
    <property type="match status" value="1"/>
</dbReference>
<dbReference type="PANTHER" id="PTHR46118">
    <property type="entry name" value="PROTEIN ABHD11"/>
    <property type="match status" value="1"/>
</dbReference>